<sequence>MAQSEHKNGINTLNRSLGGGGTASCLGLRTIWGKEIFRTRLPGILNVLGDTTGFSLQPKVMLLLLSPSLPGPQDPTGFLVCFLRPRQFAVTVTYHIVQAVPMNDIHSSIHTNREGVKGPKNLAPSAAPRFTEVPKPTDTQFEESRHSAGFCYMVDGIHESFPTGPRGERLEWPGNVDLCRVSSPQTSVASLSDHPPPDPFLLAAEAGGHDCVEPAEHRPDRVASPARFRGGRAPFLLTPGGNS</sequence>
<protein>
    <submittedName>
        <fullName evidence="2">Uncharacterized protein</fullName>
    </submittedName>
</protein>
<accession>A0AAD6T1B8</accession>
<feature type="region of interest" description="Disordered" evidence="1">
    <location>
        <begin position="216"/>
        <end position="243"/>
    </location>
</feature>
<comment type="caution">
    <text evidence="2">The sequence shown here is derived from an EMBL/GenBank/DDBJ whole genome shotgun (WGS) entry which is preliminary data.</text>
</comment>
<name>A0AAD6T1B8_9AGAR</name>
<reference evidence="2" key="1">
    <citation type="submission" date="2023-03" db="EMBL/GenBank/DDBJ databases">
        <title>Massive genome expansion in bonnet fungi (Mycena s.s.) driven by repeated elements and novel gene families across ecological guilds.</title>
        <authorList>
            <consortium name="Lawrence Berkeley National Laboratory"/>
            <person name="Harder C.B."/>
            <person name="Miyauchi S."/>
            <person name="Viragh M."/>
            <person name="Kuo A."/>
            <person name="Thoen E."/>
            <person name="Andreopoulos B."/>
            <person name="Lu D."/>
            <person name="Skrede I."/>
            <person name="Drula E."/>
            <person name="Henrissat B."/>
            <person name="Morin E."/>
            <person name="Kohler A."/>
            <person name="Barry K."/>
            <person name="LaButti K."/>
            <person name="Morin E."/>
            <person name="Salamov A."/>
            <person name="Lipzen A."/>
            <person name="Mereny Z."/>
            <person name="Hegedus B."/>
            <person name="Baldrian P."/>
            <person name="Stursova M."/>
            <person name="Weitz H."/>
            <person name="Taylor A."/>
            <person name="Grigoriev I.V."/>
            <person name="Nagy L.G."/>
            <person name="Martin F."/>
            <person name="Kauserud H."/>
        </authorList>
    </citation>
    <scope>NUCLEOTIDE SEQUENCE</scope>
    <source>
        <strain evidence="2">CBHHK200</strain>
    </source>
</reference>
<keyword evidence="3" id="KW-1185">Reference proteome</keyword>
<dbReference type="AlphaFoldDB" id="A0AAD6T1B8"/>
<organism evidence="2 3">
    <name type="scientific">Mycena alexandri</name>
    <dbReference type="NCBI Taxonomy" id="1745969"/>
    <lineage>
        <taxon>Eukaryota</taxon>
        <taxon>Fungi</taxon>
        <taxon>Dikarya</taxon>
        <taxon>Basidiomycota</taxon>
        <taxon>Agaricomycotina</taxon>
        <taxon>Agaricomycetes</taxon>
        <taxon>Agaricomycetidae</taxon>
        <taxon>Agaricales</taxon>
        <taxon>Marasmiineae</taxon>
        <taxon>Mycenaceae</taxon>
        <taxon>Mycena</taxon>
    </lineage>
</organism>
<proteinExistence type="predicted"/>
<evidence type="ECO:0000313" key="3">
    <source>
        <dbReference type="Proteomes" id="UP001218188"/>
    </source>
</evidence>
<dbReference type="EMBL" id="JARJCM010000037">
    <property type="protein sequence ID" value="KAJ7037528.1"/>
    <property type="molecule type" value="Genomic_DNA"/>
</dbReference>
<evidence type="ECO:0000256" key="1">
    <source>
        <dbReference type="SAM" id="MobiDB-lite"/>
    </source>
</evidence>
<dbReference type="Proteomes" id="UP001218188">
    <property type="component" value="Unassembled WGS sequence"/>
</dbReference>
<gene>
    <name evidence="2" type="ORF">C8F04DRAFT_1232638</name>
</gene>
<evidence type="ECO:0000313" key="2">
    <source>
        <dbReference type="EMBL" id="KAJ7037528.1"/>
    </source>
</evidence>
<feature type="region of interest" description="Disordered" evidence="1">
    <location>
        <begin position="113"/>
        <end position="138"/>
    </location>
</feature>